<feature type="active site" description="Nucleophile" evidence="6">
    <location>
        <position position="215"/>
    </location>
</feature>
<reference evidence="9" key="3">
    <citation type="journal article" date="2014" name="Nature">
        <title>Elephant shark genome provides unique insights into gnathostome evolution.</title>
        <authorList>
            <consortium name="International Elephant Shark Genome Sequencing Consortium"/>
            <person name="Venkatesh B."/>
            <person name="Lee A.P."/>
            <person name="Ravi V."/>
            <person name="Maurya A.K."/>
            <person name="Lian M.M."/>
            <person name="Swann J.B."/>
            <person name="Ohta Y."/>
            <person name="Flajnik M.F."/>
            <person name="Sutoh Y."/>
            <person name="Kasahara M."/>
            <person name="Hoon S."/>
            <person name="Gangu V."/>
            <person name="Roy S.W."/>
            <person name="Irimia M."/>
            <person name="Korzh V."/>
            <person name="Kondrychyn I."/>
            <person name="Lim Z.W."/>
            <person name="Tay B.H."/>
            <person name="Tohari S."/>
            <person name="Kong K.W."/>
            <person name="Ho S."/>
            <person name="Lorente-Galdos B."/>
            <person name="Quilez J."/>
            <person name="Marques-Bonet T."/>
            <person name="Raney B.J."/>
            <person name="Ingham P.W."/>
            <person name="Tay A."/>
            <person name="Hillier L.W."/>
            <person name="Minx P."/>
            <person name="Boehm T."/>
            <person name="Wilson R.K."/>
            <person name="Brenner S."/>
            <person name="Warren W.C."/>
        </authorList>
    </citation>
    <scope>NUCLEOTIDE SEQUENCE [LARGE SCALE GENOMIC DNA]</scope>
</reference>
<keyword evidence="3" id="KW-0442">Lipid degradation</keyword>
<dbReference type="InParanoid" id="A0A4W3KH50"/>
<evidence type="ECO:0000313" key="8">
    <source>
        <dbReference type="Ensembl" id="ENSCMIP00000046530.1"/>
    </source>
</evidence>
<evidence type="ECO:0000256" key="5">
    <source>
        <dbReference type="ARBA" id="ARBA00023180"/>
    </source>
</evidence>
<evidence type="ECO:0000259" key="7">
    <source>
        <dbReference type="Pfam" id="PF00561"/>
    </source>
</evidence>
<organism evidence="8 9">
    <name type="scientific">Callorhinchus milii</name>
    <name type="common">Ghost shark</name>
    <dbReference type="NCBI Taxonomy" id="7868"/>
    <lineage>
        <taxon>Eukaryota</taxon>
        <taxon>Metazoa</taxon>
        <taxon>Chordata</taxon>
        <taxon>Craniata</taxon>
        <taxon>Vertebrata</taxon>
        <taxon>Chondrichthyes</taxon>
        <taxon>Holocephali</taxon>
        <taxon>Chimaeriformes</taxon>
        <taxon>Callorhinchidae</taxon>
        <taxon>Callorhinchus</taxon>
    </lineage>
</organism>
<dbReference type="Pfam" id="PF00561">
    <property type="entry name" value="Abhydrolase_1"/>
    <property type="match status" value="1"/>
</dbReference>
<gene>
    <name evidence="8" type="primary">lipf</name>
</gene>
<evidence type="ECO:0000256" key="1">
    <source>
        <dbReference type="ARBA" id="ARBA00010701"/>
    </source>
</evidence>
<dbReference type="InterPro" id="IPR000073">
    <property type="entry name" value="AB_hydrolase_1"/>
</dbReference>
<feature type="active site" description="Charge relay system" evidence="6">
    <location>
        <position position="415"/>
    </location>
</feature>
<name>A0A4W3KH50_CALMI</name>
<dbReference type="Ensembl" id="ENSCMIT00000047192.1">
    <property type="protein sequence ID" value="ENSCMIP00000046530.1"/>
    <property type="gene ID" value="ENSCMIG00000019110.1"/>
</dbReference>
<evidence type="ECO:0000256" key="3">
    <source>
        <dbReference type="ARBA" id="ARBA00022963"/>
    </source>
</evidence>
<dbReference type="AlphaFoldDB" id="A0A4W3KH50"/>
<dbReference type="Proteomes" id="UP000314986">
    <property type="component" value="Unassembled WGS sequence"/>
</dbReference>
<protein>
    <submittedName>
        <fullName evidence="8">Lipase, gastric</fullName>
    </submittedName>
</protein>
<comment type="similarity">
    <text evidence="1">Belongs to the AB hydrolase superfamily. Lipase family.</text>
</comment>
<feature type="active site" description="Charge relay system" evidence="6">
    <location>
        <position position="386"/>
    </location>
</feature>
<dbReference type="GO" id="GO:0016042">
    <property type="term" value="P:lipid catabolic process"/>
    <property type="evidence" value="ECO:0007669"/>
    <property type="project" value="UniProtKB-KW"/>
</dbReference>
<keyword evidence="9" id="KW-1185">Reference proteome</keyword>
<reference evidence="8" key="4">
    <citation type="submission" date="2025-08" db="UniProtKB">
        <authorList>
            <consortium name="Ensembl"/>
        </authorList>
    </citation>
    <scope>IDENTIFICATION</scope>
</reference>
<dbReference type="STRING" id="7868.ENSCMIP00000046530"/>
<dbReference type="Gene3D" id="3.40.50.1820">
    <property type="entry name" value="alpha/beta hydrolase"/>
    <property type="match status" value="1"/>
</dbReference>
<dbReference type="FunFam" id="3.40.50.1820:FF:000012">
    <property type="entry name" value="Lipase"/>
    <property type="match status" value="1"/>
</dbReference>
<evidence type="ECO:0000256" key="4">
    <source>
        <dbReference type="ARBA" id="ARBA00023098"/>
    </source>
</evidence>
<dbReference type="InterPro" id="IPR029058">
    <property type="entry name" value="AB_hydrolase_fold"/>
</dbReference>
<dbReference type="SUPFAM" id="SSF53474">
    <property type="entry name" value="alpha/beta-Hydrolases"/>
    <property type="match status" value="1"/>
</dbReference>
<dbReference type="InterPro" id="IPR025483">
    <property type="entry name" value="Lipase_euk"/>
</dbReference>
<feature type="domain" description="AB hydrolase-1" evidence="7">
    <location>
        <begin position="125"/>
        <end position="421"/>
    </location>
</feature>
<reference evidence="9" key="1">
    <citation type="journal article" date="2006" name="Science">
        <title>Ancient noncoding elements conserved in the human genome.</title>
        <authorList>
            <person name="Venkatesh B."/>
            <person name="Kirkness E.F."/>
            <person name="Loh Y.H."/>
            <person name="Halpern A.L."/>
            <person name="Lee A.P."/>
            <person name="Johnson J."/>
            <person name="Dandona N."/>
            <person name="Viswanathan L.D."/>
            <person name="Tay A."/>
            <person name="Venter J.C."/>
            <person name="Strausberg R.L."/>
            <person name="Brenner S."/>
        </authorList>
    </citation>
    <scope>NUCLEOTIDE SEQUENCE [LARGE SCALE GENOMIC DNA]</scope>
</reference>
<reference evidence="8" key="5">
    <citation type="submission" date="2025-09" db="UniProtKB">
        <authorList>
            <consortium name="Ensembl"/>
        </authorList>
    </citation>
    <scope>IDENTIFICATION</scope>
</reference>
<evidence type="ECO:0000256" key="6">
    <source>
        <dbReference type="PIRSR" id="PIRSR000862-1"/>
    </source>
</evidence>
<reference evidence="9" key="2">
    <citation type="journal article" date="2007" name="PLoS Biol.">
        <title>Survey sequencing and comparative analysis of the elephant shark (Callorhinchus milii) genome.</title>
        <authorList>
            <person name="Venkatesh B."/>
            <person name="Kirkness E.F."/>
            <person name="Loh Y.H."/>
            <person name="Halpern A.L."/>
            <person name="Lee A.P."/>
            <person name="Johnson J."/>
            <person name="Dandona N."/>
            <person name="Viswanathan L.D."/>
            <person name="Tay A."/>
            <person name="Venter J.C."/>
            <person name="Strausberg R.L."/>
            <person name="Brenner S."/>
        </authorList>
    </citation>
    <scope>NUCLEOTIDE SEQUENCE [LARGE SCALE GENOMIC DNA]</scope>
</reference>
<sequence length="440" mass="50016">MHSVVGYSYFNFAFSTSVWCLEEVKIRSCFVCFLCRSKMMHWLFLALLFFMQGGSNCKEFEKYDTSPPPVDPEAYMNISQLISCHGYPSEEYEVLTADGYILSINRIPHGLKGQNKQGPRPVAFLQHGLLAAGSNWVTNLVNNSLGFILADAGYDVWMGNSRGNTWSRKHKTLDVSQDEFWAFSYDEMALKDLPAVIDFILQKTQQKQLSYVGHSQGTTMAFIAFSTMPDLAKKIKIFLGLAPVATIAFSISPLAKLGKLPDFVTKDLFGKKEFLPQNRFLKWLATHACNHELIQELCGNVFFLLCGFNEKNLNMSRVPVYTTHCPAGTSVNNILHWSQAVKGGKLQAFDWGSKKENMAHYNQTTPPLYNVKEMTIPTALWSGGNDWLADPKDVALLLTQVPNLIYHKRIPEWEHLDFIWGLDAPERLYNEMIELMNKYQ</sequence>
<keyword evidence="5" id="KW-0325">Glycoprotein</keyword>
<dbReference type="GeneTree" id="ENSGT00940000154696"/>
<evidence type="ECO:0000256" key="2">
    <source>
        <dbReference type="ARBA" id="ARBA00022729"/>
    </source>
</evidence>
<proteinExistence type="inferred from homology"/>
<dbReference type="PIRSF" id="PIRSF000862">
    <property type="entry name" value="Steryl_ester_lip"/>
    <property type="match status" value="1"/>
</dbReference>
<dbReference type="GO" id="GO:0016788">
    <property type="term" value="F:hydrolase activity, acting on ester bonds"/>
    <property type="evidence" value="ECO:0007669"/>
    <property type="project" value="InterPro"/>
</dbReference>
<keyword evidence="4" id="KW-0443">Lipid metabolism</keyword>
<accession>A0A4W3KH50</accession>
<evidence type="ECO:0000313" key="9">
    <source>
        <dbReference type="Proteomes" id="UP000314986"/>
    </source>
</evidence>
<keyword evidence="2" id="KW-0732">Signal</keyword>
<dbReference type="PANTHER" id="PTHR11005">
    <property type="entry name" value="LYSOSOMAL ACID LIPASE-RELATED"/>
    <property type="match status" value="1"/>
</dbReference>